<keyword evidence="3" id="KW-1185">Reference proteome</keyword>
<protein>
    <recommendedName>
        <fullName evidence="4">Periplasmic protein</fullName>
    </recommendedName>
</protein>
<dbReference type="EMBL" id="AP024819">
    <property type="protein sequence ID" value="BCZ19713.1"/>
    <property type="molecule type" value="Genomic_DNA"/>
</dbReference>
<evidence type="ECO:0000313" key="3">
    <source>
        <dbReference type="Proteomes" id="UP000826146"/>
    </source>
</evidence>
<reference evidence="2 3" key="1">
    <citation type="submission" date="2021-07" db="EMBL/GenBank/DDBJ databases">
        <title>Novel Helicobacter sp. Isolated from a cat.</title>
        <authorList>
            <person name="Rimbara E."/>
            <person name="Suzuki M."/>
        </authorList>
    </citation>
    <scope>NUCLEOTIDE SEQUENCE [LARGE SCALE GENOMIC DNA]</scope>
    <source>
        <strain evidence="3">NHP19-012</strain>
    </source>
</reference>
<accession>A0ABM7SFU8</accession>
<sequence length="140" mass="15836">MFKTLLALSLVSALSASSLQFEITYKPQGGKMIGTMLDRTILTIVSLNDQDVLIKKVIPNRGNSCTIVRKVGNNLKEKFEKGPLFNHTLKYAQKIAYRLKCDPSQFLEVEIVTDKGTYTKSFVRIHGRLEFLIIFAVCTY</sequence>
<name>A0ABM7SFU8_9HELI</name>
<feature type="chain" id="PRO_5046647561" description="Periplasmic protein" evidence="1">
    <location>
        <begin position="22"/>
        <end position="140"/>
    </location>
</feature>
<organism evidence="2 3">
    <name type="scientific">Helicobacter gastrofelis</name>
    <dbReference type="NCBI Taxonomy" id="2849642"/>
    <lineage>
        <taxon>Bacteria</taxon>
        <taxon>Pseudomonadati</taxon>
        <taxon>Campylobacterota</taxon>
        <taxon>Epsilonproteobacteria</taxon>
        <taxon>Campylobacterales</taxon>
        <taxon>Helicobacteraceae</taxon>
        <taxon>Helicobacter</taxon>
    </lineage>
</organism>
<dbReference type="RefSeq" id="WP_221271562.1">
    <property type="nucleotide sequence ID" value="NZ_AP024819.1"/>
</dbReference>
<proteinExistence type="predicted"/>
<evidence type="ECO:0000313" key="2">
    <source>
        <dbReference type="EMBL" id="BCZ19713.1"/>
    </source>
</evidence>
<evidence type="ECO:0000256" key="1">
    <source>
        <dbReference type="SAM" id="SignalP"/>
    </source>
</evidence>
<feature type="signal peptide" evidence="1">
    <location>
        <begin position="1"/>
        <end position="21"/>
    </location>
</feature>
<keyword evidence="1" id="KW-0732">Signal</keyword>
<evidence type="ECO:0008006" key="4">
    <source>
        <dbReference type="Google" id="ProtNLM"/>
    </source>
</evidence>
<dbReference type="Proteomes" id="UP000826146">
    <property type="component" value="Chromosome"/>
</dbReference>
<gene>
    <name evidence="2" type="ORF">NHP190012_13550</name>
</gene>